<dbReference type="InterPro" id="IPR011335">
    <property type="entry name" value="Restrct_endonuc-II-like"/>
</dbReference>
<dbReference type="InterPro" id="IPR012296">
    <property type="entry name" value="Nuclease_put_TT1808"/>
</dbReference>
<protein>
    <recommendedName>
        <fullName evidence="1">Putative restriction endonuclease domain-containing protein</fullName>
    </recommendedName>
</protein>
<keyword evidence="3" id="KW-1185">Reference proteome</keyword>
<dbReference type="EMBL" id="AP018316">
    <property type="protein sequence ID" value="BAZ84682.1"/>
    <property type="molecule type" value="Genomic_DNA"/>
</dbReference>
<dbReference type="KEGG" id="dcm:NIES806_08740"/>
<dbReference type="InterPro" id="IPR008538">
    <property type="entry name" value="Uma2"/>
</dbReference>
<dbReference type="PANTHER" id="PTHR47152">
    <property type="entry name" value="SLR2084 PROTEIN-RELATED"/>
    <property type="match status" value="1"/>
</dbReference>
<dbReference type="SUPFAM" id="SSF52980">
    <property type="entry name" value="Restriction endonuclease-like"/>
    <property type="match status" value="1"/>
</dbReference>
<organism evidence="2 3">
    <name type="scientific">Dolichospermum compactum NIES-806</name>
    <dbReference type="NCBI Taxonomy" id="1973481"/>
    <lineage>
        <taxon>Bacteria</taxon>
        <taxon>Bacillati</taxon>
        <taxon>Cyanobacteriota</taxon>
        <taxon>Cyanophyceae</taxon>
        <taxon>Nostocales</taxon>
        <taxon>Aphanizomenonaceae</taxon>
        <taxon>Dolichospermum</taxon>
        <taxon>Dolichospermum compactum</taxon>
    </lineage>
</organism>
<dbReference type="AlphaFoldDB" id="A0A1Z4UZJ0"/>
<accession>A0A1Z4UZJ0</accession>
<reference evidence="2 3" key="1">
    <citation type="submission" date="2017-06" db="EMBL/GenBank/DDBJ databases">
        <title>Genome sequencing of cyanobaciteial culture collection at National Institute for Environmental Studies (NIES).</title>
        <authorList>
            <person name="Hirose Y."/>
            <person name="Shimura Y."/>
            <person name="Fujisawa T."/>
            <person name="Nakamura Y."/>
            <person name="Kawachi M."/>
        </authorList>
    </citation>
    <scope>NUCLEOTIDE SEQUENCE [LARGE SCALE GENOMIC DNA]</scope>
    <source>
        <strain evidence="2 3">NIES-806</strain>
    </source>
</reference>
<dbReference type="Proteomes" id="UP000218702">
    <property type="component" value="Chromosome"/>
</dbReference>
<sequence length="186" mass="21548">MLNELSTSRRLRLTYYRGNLEIMARSPEHKRYKKIVGRFVETLAEELELDIDPLGSTTLKRPEISGGEPDECFYIKNVKLIQGKSRIDLQQDLPPDLVVEIDITSSLKDRFAVYAEMGVAEIWRYDGNVFTINILEDGKYLVVDESLAFPNLPLTEISNFLKNAGSKKYLELVREFRDWVRSKIQE</sequence>
<dbReference type="Pfam" id="PF05685">
    <property type="entry name" value="Uma2"/>
    <property type="match status" value="1"/>
</dbReference>
<dbReference type="Gene3D" id="3.90.1570.10">
    <property type="entry name" value="tt1808, chain A"/>
    <property type="match status" value="1"/>
</dbReference>
<gene>
    <name evidence="2" type="ORF">NIES806_08740</name>
</gene>
<proteinExistence type="predicted"/>
<feature type="domain" description="Putative restriction endonuclease" evidence="1">
    <location>
        <begin position="8"/>
        <end position="141"/>
    </location>
</feature>
<evidence type="ECO:0000313" key="2">
    <source>
        <dbReference type="EMBL" id="BAZ84682.1"/>
    </source>
</evidence>
<evidence type="ECO:0000259" key="1">
    <source>
        <dbReference type="Pfam" id="PF05685"/>
    </source>
</evidence>
<dbReference type="RefSeq" id="WP_231939973.1">
    <property type="nucleotide sequence ID" value="NZ_AP018316.1"/>
</dbReference>
<evidence type="ECO:0000313" key="3">
    <source>
        <dbReference type="Proteomes" id="UP000218702"/>
    </source>
</evidence>
<dbReference type="CDD" id="cd06260">
    <property type="entry name" value="DUF820-like"/>
    <property type="match status" value="1"/>
</dbReference>
<name>A0A1Z4UZJ0_9CYAN</name>